<dbReference type="Pfam" id="PF10017">
    <property type="entry name" value="Methyltransf_33"/>
    <property type="match status" value="1"/>
</dbReference>
<evidence type="ECO:0000313" key="8">
    <source>
        <dbReference type="Proteomes" id="UP001174691"/>
    </source>
</evidence>
<evidence type="ECO:0000256" key="1">
    <source>
        <dbReference type="ARBA" id="ARBA00022603"/>
    </source>
</evidence>
<feature type="region of interest" description="Disordered" evidence="4">
    <location>
        <begin position="1"/>
        <end position="21"/>
    </location>
</feature>
<name>A0AA38VSS1_9PEZI</name>
<keyword evidence="1" id="KW-0489">Methyltransferase</keyword>
<reference evidence="7" key="1">
    <citation type="submission" date="2022-07" db="EMBL/GenBank/DDBJ databases">
        <title>Fungi with potential for degradation of polypropylene.</title>
        <authorList>
            <person name="Gostincar C."/>
        </authorList>
    </citation>
    <scope>NUCLEOTIDE SEQUENCE</scope>
    <source>
        <strain evidence="7">EXF-13287</strain>
    </source>
</reference>
<sequence length="730" mass="82519">MSPSRASGPLPLGKGNGGDDVGKAGQASIDIIDIRRKAVEINLKEDILSQFHPETGPRTLPTLLLYNERGLQLFEDITYLDEYYLTNDEIALLKSHSAEIAEHVPSGSMVIELGSGNLRKVNLLLQALENAEKKIDYYALDLSRTELERTLAQVPTYRHVKCRGLLGTYDDGREWLRRPENVLRRKCILSLGSSIGNFHRDEAAEFLRTFSNVLQHGDSMLIGLDHCNDPAKVYHGYNDCKGLTHEFILNGLWHANEILGHEAFTPGDWKVIGEYVFDGEGGRHQAFYSPVRDTVVMGELIRSHERIQVEQSLKYSAAETKRLWSRAGMTESAEWTHQNEYGLHMLSRPNMPFSLVPKAYASSPLPSFEDWQALWTSWDIVTQQMIPDEELLNKPIKLRNACIFYLGHIPTFLDIQLHKATGAQLSGLSAYYQRIFERGIDPDVDNPEKCHDHSEIPPEYPPVQEILSYQAKVRESVEALYRSGIEKIPRNVGRAIWVGFEHEIMHLETLLYMMLQSDKTRPPPHTEVPDWEKLAEKARSARVVNEWFKVPAQEITIGIDEPDDATDVNLNYGWDNEKPQRRAQVHAFMAQGRPIVNEEYARYMYDEHVTSLPASWAEVKDSTAAASNGVTNGTNGTNGHSNGHSNRTHEVPESFLEGKAVRTVYGLVPLKYALDWPVFASYDELKGCAAYLGGRIPTFEEARSIYRYAEMMEVDKAERQLGATVPAVNG</sequence>
<dbReference type="InterPro" id="IPR051128">
    <property type="entry name" value="EgtD_Methyltrsf_superfamily"/>
</dbReference>
<protein>
    <submittedName>
        <fullName evidence="7">Ergothioneine biosynthesis protein 1-like protein 1</fullName>
    </submittedName>
</protein>
<keyword evidence="2" id="KW-0808">Transferase</keyword>
<accession>A0AA38VSS1</accession>
<dbReference type="Gene3D" id="3.40.50.150">
    <property type="entry name" value="Vaccinia Virus protein VP39"/>
    <property type="match status" value="1"/>
</dbReference>
<dbReference type="NCBIfam" id="TIGR03439">
    <property type="entry name" value="methyl_EasF"/>
    <property type="match status" value="1"/>
</dbReference>
<dbReference type="InterPro" id="IPR029063">
    <property type="entry name" value="SAM-dependent_MTases_sf"/>
</dbReference>
<dbReference type="InterPro" id="IPR042095">
    <property type="entry name" value="SUMF_sf"/>
</dbReference>
<dbReference type="Pfam" id="PF12867">
    <property type="entry name" value="DinB_2"/>
    <property type="match status" value="1"/>
</dbReference>
<evidence type="ECO:0000313" key="7">
    <source>
        <dbReference type="EMBL" id="KAJ9143984.1"/>
    </source>
</evidence>
<dbReference type="GO" id="GO:0008168">
    <property type="term" value="F:methyltransferase activity"/>
    <property type="evidence" value="ECO:0007669"/>
    <property type="project" value="UniProtKB-KW"/>
</dbReference>
<evidence type="ECO:0000259" key="6">
    <source>
        <dbReference type="Pfam" id="PF12867"/>
    </source>
</evidence>
<dbReference type="PANTHER" id="PTHR43397">
    <property type="entry name" value="ERGOTHIONEINE BIOSYNTHESIS PROTEIN 1"/>
    <property type="match status" value="1"/>
</dbReference>
<feature type="compositionally biased region" description="Low complexity" evidence="4">
    <location>
        <begin position="626"/>
        <end position="645"/>
    </location>
</feature>
<evidence type="ECO:0000259" key="5">
    <source>
        <dbReference type="Pfam" id="PF10017"/>
    </source>
</evidence>
<gene>
    <name evidence="7" type="ORF">NKR19_g6647</name>
</gene>
<proteinExistence type="predicted"/>
<dbReference type="EMBL" id="JANBVN010000105">
    <property type="protein sequence ID" value="KAJ9143984.1"/>
    <property type="molecule type" value="Genomic_DNA"/>
</dbReference>
<feature type="domain" description="DinB-like" evidence="6">
    <location>
        <begin position="386"/>
        <end position="510"/>
    </location>
</feature>
<dbReference type="InterPro" id="IPR017805">
    <property type="entry name" value="SAM_MeTrfase_EasF-type_put"/>
</dbReference>
<organism evidence="7 8">
    <name type="scientific">Coniochaeta hoffmannii</name>
    <dbReference type="NCBI Taxonomy" id="91930"/>
    <lineage>
        <taxon>Eukaryota</taxon>
        <taxon>Fungi</taxon>
        <taxon>Dikarya</taxon>
        <taxon>Ascomycota</taxon>
        <taxon>Pezizomycotina</taxon>
        <taxon>Sordariomycetes</taxon>
        <taxon>Sordariomycetidae</taxon>
        <taxon>Coniochaetales</taxon>
        <taxon>Coniochaetaceae</taxon>
        <taxon>Coniochaeta</taxon>
    </lineage>
</organism>
<evidence type="ECO:0000256" key="3">
    <source>
        <dbReference type="ARBA" id="ARBA00022691"/>
    </source>
</evidence>
<evidence type="ECO:0000256" key="2">
    <source>
        <dbReference type="ARBA" id="ARBA00022679"/>
    </source>
</evidence>
<feature type="region of interest" description="Disordered" evidence="4">
    <location>
        <begin position="626"/>
        <end position="649"/>
    </location>
</feature>
<dbReference type="InterPro" id="IPR016187">
    <property type="entry name" value="CTDL_fold"/>
</dbReference>
<dbReference type="GO" id="GO:0032259">
    <property type="term" value="P:methylation"/>
    <property type="evidence" value="ECO:0007669"/>
    <property type="project" value="UniProtKB-KW"/>
</dbReference>
<keyword evidence="8" id="KW-1185">Reference proteome</keyword>
<dbReference type="InterPro" id="IPR024775">
    <property type="entry name" value="DinB-like"/>
</dbReference>
<dbReference type="SUPFAM" id="SSF56436">
    <property type="entry name" value="C-type lectin-like"/>
    <property type="match status" value="1"/>
</dbReference>
<dbReference type="Proteomes" id="UP001174691">
    <property type="component" value="Unassembled WGS sequence"/>
</dbReference>
<keyword evidence="3" id="KW-0949">S-adenosyl-L-methionine</keyword>
<comment type="caution">
    <text evidence="7">The sequence shown here is derived from an EMBL/GenBank/DDBJ whole genome shotgun (WGS) entry which is preliminary data.</text>
</comment>
<dbReference type="AlphaFoldDB" id="A0AA38VSS1"/>
<dbReference type="PANTHER" id="PTHR43397:SF1">
    <property type="entry name" value="ERGOTHIONEINE BIOSYNTHESIS PROTEIN 1"/>
    <property type="match status" value="1"/>
</dbReference>
<evidence type="ECO:0000256" key="4">
    <source>
        <dbReference type="SAM" id="MobiDB-lite"/>
    </source>
</evidence>
<dbReference type="InterPro" id="IPR019257">
    <property type="entry name" value="MeTrfase_dom"/>
</dbReference>
<feature type="domain" description="Histidine-specific methyltransferase SAM-dependent" evidence="5">
    <location>
        <begin position="45"/>
        <end position="346"/>
    </location>
</feature>
<dbReference type="Gene3D" id="3.90.1580.10">
    <property type="entry name" value="paralog of FGE (formylglycine-generating enzyme)"/>
    <property type="match status" value="1"/>
</dbReference>